<keyword evidence="2 5" id="KW-0812">Transmembrane</keyword>
<evidence type="ECO:0008006" key="7">
    <source>
        <dbReference type="Google" id="ProtNLM"/>
    </source>
</evidence>
<dbReference type="GO" id="GO:0016020">
    <property type="term" value="C:membrane"/>
    <property type="evidence" value="ECO:0007669"/>
    <property type="project" value="UniProtKB-SubCell"/>
</dbReference>
<sequence>MVATTRVAPTAPLAARRGRNTALWALQGLLAAFFLAAAALPKLFGEATAVETFAEIGLGQGFRYVVGALELAGAIGLVVPRLARPAALGLGGVMIGAILTNLFVIDGGLLTITPAILLALCCLVAQGRRSGAGS</sequence>
<dbReference type="InterPro" id="IPR032808">
    <property type="entry name" value="DoxX"/>
</dbReference>
<comment type="subcellular location">
    <subcellularLocation>
        <location evidence="1">Membrane</location>
        <topology evidence="1">Multi-pass membrane protein</topology>
    </subcellularLocation>
</comment>
<evidence type="ECO:0000256" key="2">
    <source>
        <dbReference type="ARBA" id="ARBA00022692"/>
    </source>
</evidence>
<feature type="transmembrane region" description="Helical" evidence="5">
    <location>
        <begin position="86"/>
        <end position="103"/>
    </location>
</feature>
<keyword evidence="4 5" id="KW-0472">Membrane</keyword>
<evidence type="ECO:0000256" key="5">
    <source>
        <dbReference type="SAM" id="Phobius"/>
    </source>
</evidence>
<feature type="transmembrane region" description="Helical" evidence="5">
    <location>
        <begin position="109"/>
        <end position="127"/>
    </location>
</feature>
<evidence type="ECO:0000256" key="3">
    <source>
        <dbReference type="ARBA" id="ARBA00022989"/>
    </source>
</evidence>
<evidence type="ECO:0000256" key="1">
    <source>
        <dbReference type="ARBA" id="ARBA00004141"/>
    </source>
</evidence>
<accession>A0A6J4U9Q7</accession>
<name>A0A6J4U9Q7_9BACT</name>
<feature type="transmembrane region" description="Helical" evidence="5">
    <location>
        <begin position="61"/>
        <end position="79"/>
    </location>
</feature>
<keyword evidence="3 5" id="KW-1133">Transmembrane helix</keyword>
<proteinExistence type="predicted"/>
<protein>
    <recommendedName>
        <fullName evidence="7">DoxX family protein</fullName>
    </recommendedName>
</protein>
<organism evidence="6">
    <name type="scientific">uncultured Thermomicrobiales bacterium</name>
    <dbReference type="NCBI Taxonomy" id="1645740"/>
    <lineage>
        <taxon>Bacteria</taxon>
        <taxon>Pseudomonadati</taxon>
        <taxon>Thermomicrobiota</taxon>
        <taxon>Thermomicrobia</taxon>
        <taxon>Thermomicrobiales</taxon>
        <taxon>environmental samples</taxon>
    </lineage>
</organism>
<gene>
    <name evidence="6" type="ORF">AVDCRST_MAG19-160</name>
</gene>
<dbReference type="AlphaFoldDB" id="A0A6J4U9Q7"/>
<evidence type="ECO:0000256" key="4">
    <source>
        <dbReference type="ARBA" id="ARBA00023136"/>
    </source>
</evidence>
<dbReference type="Pfam" id="PF13564">
    <property type="entry name" value="DoxX_2"/>
    <property type="match status" value="1"/>
</dbReference>
<evidence type="ECO:0000313" key="6">
    <source>
        <dbReference type="EMBL" id="CAA9544192.1"/>
    </source>
</evidence>
<dbReference type="EMBL" id="CADCWL010000009">
    <property type="protein sequence ID" value="CAA9544192.1"/>
    <property type="molecule type" value="Genomic_DNA"/>
</dbReference>
<feature type="transmembrane region" description="Helical" evidence="5">
    <location>
        <begin position="21"/>
        <end position="41"/>
    </location>
</feature>
<reference evidence="6" key="1">
    <citation type="submission" date="2020-02" db="EMBL/GenBank/DDBJ databases">
        <authorList>
            <person name="Meier V. D."/>
        </authorList>
    </citation>
    <scope>NUCLEOTIDE SEQUENCE</scope>
    <source>
        <strain evidence="6">AVDCRST_MAG19</strain>
    </source>
</reference>